<evidence type="ECO:0000313" key="3">
    <source>
        <dbReference type="Proteomes" id="UP001187531"/>
    </source>
</evidence>
<keyword evidence="3" id="KW-1185">Reference proteome</keyword>
<comment type="caution">
    <text evidence="2">The sequence shown here is derived from an EMBL/GenBank/DDBJ whole genome shotgun (WGS) entry which is preliminary data.</text>
</comment>
<feature type="region of interest" description="Disordered" evidence="1">
    <location>
        <begin position="43"/>
        <end position="63"/>
    </location>
</feature>
<evidence type="ECO:0000313" key="2">
    <source>
        <dbReference type="EMBL" id="KAK2724619.1"/>
    </source>
</evidence>
<gene>
    <name evidence="2" type="ORF">QYM36_001195</name>
</gene>
<sequence length="231" mass="27134">MSQSAERKRRRAEYMRKYRENMSEERRAQIREYDARRRRSNYMRRAVEGNKRRLTAEENAERKRRQADYMKKYRQNMREEQKSQIRKYDAMWHRSARWPVVEAATPLLQPKAEVKEEPVYPNEGNIVIHPTAENATNFCQIFIKAEQEDVADVKPSVEQISLPTEQSKVKQRIKTIMDNLQVREEPRPVINSIVSNHVPALLSAPVLYLLIPAPASLSVPTSAPELQHLLK</sequence>
<evidence type="ECO:0000256" key="1">
    <source>
        <dbReference type="SAM" id="MobiDB-lite"/>
    </source>
</evidence>
<dbReference type="AlphaFoldDB" id="A0AA88LFC5"/>
<dbReference type="EMBL" id="JAVRJZ010000003">
    <property type="protein sequence ID" value="KAK2724617.1"/>
    <property type="molecule type" value="Genomic_DNA"/>
</dbReference>
<dbReference type="EMBL" id="JAVRJZ010000003">
    <property type="protein sequence ID" value="KAK2724618.1"/>
    <property type="molecule type" value="Genomic_DNA"/>
</dbReference>
<dbReference type="EMBL" id="JAVRJZ010000003">
    <property type="protein sequence ID" value="KAK2724619.1"/>
    <property type="molecule type" value="Genomic_DNA"/>
</dbReference>
<name>A0AA88LFC5_ARTSF</name>
<protein>
    <submittedName>
        <fullName evidence="2">Uncharacterized protein</fullName>
    </submittedName>
</protein>
<proteinExistence type="predicted"/>
<reference evidence="2" key="1">
    <citation type="submission" date="2023-07" db="EMBL/GenBank/DDBJ databases">
        <title>Chromosome-level genome assembly of Artemia franciscana.</title>
        <authorList>
            <person name="Jo E."/>
        </authorList>
    </citation>
    <scope>NUCLEOTIDE SEQUENCE</scope>
    <source>
        <tissue evidence="2">Whole body</tissue>
    </source>
</reference>
<dbReference type="Proteomes" id="UP001187531">
    <property type="component" value="Unassembled WGS sequence"/>
</dbReference>
<feature type="compositionally biased region" description="Basic and acidic residues" evidence="1">
    <location>
        <begin position="45"/>
        <end position="63"/>
    </location>
</feature>
<organism evidence="2 3">
    <name type="scientific">Artemia franciscana</name>
    <name type="common">Brine shrimp</name>
    <name type="synonym">Artemia sanfranciscana</name>
    <dbReference type="NCBI Taxonomy" id="6661"/>
    <lineage>
        <taxon>Eukaryota</taxon>
        <taxon>Metazoa</taxon>
        <taxon>Ecdysozoa</taxon>
        <taxon>Arthropoda</taxon>
        <taxon>Crustacea</taxon>
        <taxon>Branchiopoda</taxon>
        <taxon>Anostraca</taxon>
        <taxon>Artemiidae</taxon>
        <taxon>Artemia</taxon>
    </lineage>
</organism>
<accession>A0AA88LFC5</accession>